<evidence type="ECO:0000256" key="4">
    <source>
        <dbReference type="SAM" id="SignalP"/>
    </source>
</evidence>
<dbReference type="Gene3D" id="1.10.238.10">
    <property type="entry name" value="EF-hand"/>
    <property type="match status" value="2"/>
</dbReference>
<evidence type="ECO:0000259" key="5">
    <source>
        <dbReference type="PROSITE" id="PS50222"/>
    </source>
</evidence>
<feature type="domain" description="EF-hand" evidence="5">
    <location>
        <begin position="69"/>
        <end position="104"/>
    </location>
</feature>
<evidence type="ECO:0000256" key="3">
    <source>
        <dbReference type="ARBA" id="ARBA00022837"/>
    </source>
</evidence>
<dbReference type="InterPro" id="IPR011992">
    <property type="entry name" value="EF-hand-dom_pair"/>
</dbReference>
<evidence type="ECO:0000256" key="1">
    <source>
        <dbReference type="ARBA" id="ARBA00022723"/>
    </source>
</evidence>
<feature type="signal peptide" evidence="4">
    <location>
        <begin position="1"/>
        <end position="21"/>
    </location>
</feature>
<dbReference type="Pfam" id="PF13499">
    <property type="entry name" value="EF-hand_7"/>
    <property type="match status" value="2"/>
</dbReference>
<evidence type="ECO:0000313" key="6">
    <source>
        <dbReference type="EMBL" id="CAE0464514.1"/>
    </source>
</evidence>
<dbReference type="PROSITE" id="PS50222">
    <property type="entry name" value="EF_HAND_2"/>
    <property type="match status" value="4"/>
</dbReference>
<dbReference type="GO" id="GO:0005783">
    <property type="term" value="C:endoplasmic reticulum"/>
    <property type="evidence" value="ECO:0007669"/>
    <property type="project" value="TreeGrafter"/>
</dbReference>
<feature type="domain" description="EF-hand" evidence="5">
    <location>
        <begin position="106"/>
        <end position="141"/>
    </location>
</feature>
<dbReference type="SUPFAM" id="SSF47473">
    <property type="entry name" value="EF-hand"/>
    <property type="match status" value="1"/>
</dbReference>
<keyword evidence="1" id="KW-0479">Metal-binding</keyword>
<keyword evidence="4" id="KW-0732">Signal</keyword>
<accession>A0A7S3Q3G0</accession>
<gene>
    <name evidence="6" type="ORF">CDEB00056_LOCUS9355</name>
</gene>
<dbReference type="InterPro" id="IPR018247">
    <property type="entry name" value="EF_Hand_1_Ca_BS"/>
</dbReference>
<dbReference type="PANTHER" id="PTHR10827">
    <property type="entry name" value="RETICULOCALBIN"/>
    <property type="match status" value="1"/>
</dbReference>
<evidence type="ECO:0000256" key="2">
    <source>
        <dbReference type="ARBA" id="ARBA00022737"/>
    </source>
</evidence>
<dbReference type="EMBL" id="HBIO01012032">
    <property type="protein sequence ID" value="CAE0464514.1"/>
    <property type="molecule type" value="Transcribed_RNA"/>
</dbReference>
<dbReference type="PROSITE" id="PS00018">
    <property type="entry name" value="EF_HAND_1"/>
    <property type="match status" value="4"/>
</dbReference>
<feature type="domain" description="EF-hand" evidence="5">
    <location>
        <begin position="191"/>
        <end position="218"/>
    </location>
</feature>
<sequence length="276" mass="30459">MKFSSIVTAAVLTAPLLLGNAFVLHGNSRRASLQQQHSIESVTVPTITSLAAKSQAEAVEECSSSWFDNNDSMADCIFDAIDTDEDGSVSNPELQEYLENIIGSIYDPKSIRLLFATLDQNADGCISREEMRFAFSNYDILALYDAFGITKGLKAVTSDKIYIQAIEQLRSDANIDPRASPEMLNILADLMFDKIDTDGSGVIDLNELKDHYNRENKNDNEDDSDTENESARSILSALDVNSDGKISREEMRAGFNQFNPKSLSEAFGVDEVEDLL</sequence>
<dbReference type="InterPro" id="IPR002048">
    <property type="entry name" value="EF_hand_dom"/>
</dbReference>
<feature type="domain" description="EF-hand" evidence="5">
    <location>
        <begin position="226"/>
        <end position="261"/>
    </location>
</feature>
<reference evidence="6" key="1">
    <citation type="submission" date="2021-01" db="EMBL/GenBank/DDBJ databases">
        <authorList>
            <person name="Corre E."/>
            <person name="Pelletier E."/>
            <person name="Niang G."/>
            <person name="Scheremetjew M."/>
            <person name="Finn R."/>
            <person name="Kale V."/>
            <person name="Holt S."/>
            <person name="Cochrane G."/>
            <person name="Meng A."/>
            <person name="Brown T."/>
            <person name="Cohen L."/>
        </authorList>
    </citation>
    <scope>NUCLEOTIDE SEQUENCE</scope>
    <source>
        <strain evidence="6">MM31A-1</strain>
    </source>
</reference>
<keyword evidence="3" id="KW-0106">Calcium</keyword>
<dbReference type="SMART" id="SM00054">
    <property type="entry name" value="EFh"/>
    <property type="match status" value="4"/>
</dbReference>
<feature type="chain" id="PRO_5030723852" description="EF-hand domain-containing protein" evidence="4">
    <location>
        <begin position="22"/>
        <end position="276"/>
    </location>
</feature>
<protein>
    <recommendedName>
        <fullName evidence="5">EF-hand domain-containing protein</fullName>
    </recommendedName>
</protein>
<keyword evidence="2" id="KW-0677">Repeat</keyword>
<dbReference type="AlphaFoldDB" id="A0A7S3Q3G0"/>
<dbReference type="PANTHER" id="PTHR10827:SF98">
    <property type="entry name" value="45 KDA CALCIUM-BINDING PROTEIN"/>
    <property type="match status" value="1"/>
</dbReference>
<proteinExistence type="predicted"/>
<dbReference type="GO" id="GO:0005509">
    <property type="term" value="F:calcium ion binding"/>
    <property type="evidence" value="ECO:0007669"/>
    <property type="project" value="InterPro"/>
</dbReference>
<organism evidence="6">
    <name type="scientific">Chaetoceros debilis</name>
    <dbReference type="NCBI Taxonomy" id="122233"/>
    <lineage>
        <taxon>Eukaryota</taxon>
        <taxon>Sar</taxon>
        <taxon>Stramenopiles</taxon>
        <taxon>Ochrophyta</taxon>
        <taxon>Bacillariophyta</taxon>
        <taxon>Coscinodiscophyceae</taxon>
        <taxon>Chaetocerotophycidae</taxon>
        <taxon>Chaetocerotales</taxon>
        <taxon>Chaetocerotaceae</taxon>
        <taxon>Chaetoceros</taxon>
    </lineage>
</organism>
<name>A0A7S3Q3G0_9STRA</name>